<dbReference type="AlphaFoldDB" id="E3EKT7"/>
<evidence type="ECO:0000313" key="2">
    <source>
        <dbReference type="EMBL" id="ADO59538.1"/>
    </source>
</evidence>
<evidence type="ECO:0000313" key="3">
    <source>
        <dbReference type="Proteomes" id="UP000006868"/>
    </source>
</evidence>
<dbReference type="OrthoDB" id="2988472at2"/>
<keyword evidence="2" id="KW-0614">Plasmid</keyword>
<dbReference type="PATRIC" id="fig|886882.15.peg.5800"/>
<dbReference type="eggNOG" id="COG3745">
    <property type="taxonomic scope" value="Bacteria"/>
</dbReference>
<protein>
    <recommendedName>
        <fullName evidence="1">SAF domain-containing protein</fullName>
    </recommendedName>
</protein>
<feature type="domain" description="SAF" evidence="1">
    <location>
        <begin position="34"/>
        <end position="96"/>
    </location>
</feature>
<dbReference type="Pfam" id="PF08666">
    <property type="entry name" value="SAF"/>
    <property type="match status" value="1"/>
</dbReference>
<dbReference type="HOGENOM" id="CLU_1018800_0_0_9"/>
<geneLocation type="plasmid" evidence="2 3">
    <name>pSC2</name>
</geneLocation>
<dbReference type="InterPro" id="IPR017592">
    <property type="entry name" value="Pilus_assmbl_Flp-typ_CpaB"/>
</dbReference>
<dbReference type="Proteomes" id="UP000006868">
    <property type="component" value="Plasmid pSC2"/>
</dbReference>
<sequence>MKKKKILILALQLLLLIGTAVGFMAYTNGELQPVKVYVFNKDLNVNHQITAADIKEVSVPQSGVTQDFALEPKQFLNKYVGTEVYAGSFIYKKQIKDKGQLDPFKSMDLTKYRKISIPISYVEGFGGNVKRGDAVDLVFTGVGKKKDDKGTEQSFQYSKAFLQNVLIYNVTTSDGFEFKDHSTTDLTKTSGQSGEKIDTSANSDELAVVTLAVTLDQAEEITARMNAGNVRLVSRFADNESYETLGFVLGDYSKVYSAPANAETGRGTINANQ</sequence>
<dbReference type="RefSeq" id="WP_013385952.1">
    <property type="nucleotide sequence ID" value="NC_014628.2"/>
</dbReference>
<name>E3EKT7_PAEPS</name>
<proteinExistence type="predicted"/>
<dbReference type="EMBL" id="CP002214">
    <property type="protein sequence ID" value="ADO59538.1"/>
    <property type="molecule type" value="Genomic_DNA"/>
</dbReference>
<dbReference type="InterPro" id="IPR031571">
    <property type="entry name" value="RcpC_dom"/>
</dbReference>
<gene>
    <name evidence="2" type="ORF">PPSC2_27405</name>
</gene>
<dbReference type="KEGG" id="ppm:PPSC2_27405"/>
<dbReference type="SMART" id="SM00858">
    <property type="entry name" value="SAF"/>
    <property type="match status" value="1"/>
</dbReference>
<reference evidence="2 3" key="1">
    <citation type="journal article" date="2011" name="J. Bacteriol.">
        <title>Complete genome sequence of Paenibacillus polymyxa SC2, a strain of plant growth-promoting Rhizobacterium with broad-spectrum antimicrobial activity.</title>
        <authorList>
            <person name="Ma M."/>
            <person name="Wang C."/>
            <person name="Ding Y."/>
            <person name="Li L."/>
            <person name="Shen D."/>
            <person name="Jiang X."/>
            <person name="Guan D."/>
            <person name="Cao F."/>
            <person name="Chen H."/>
            <person name="Feng R."/>
            <person name="Wang X."/>
            <person name="Ge Y."/>
            <person name="Yao L."/>
            <person name="Bing X."/>
            <person name="Yang X."/>
            <person name="Li J."/>
            <person name="Du B."/>
        </authorList>
    </citation>
    <scope>NUCLEOTIDE SEQUENCE [LARGE SCALE GENOMIC DNA]</scope>
    <source>
        <strain evidence="2 3">SC2</strain>
        <plasmid evidence="3">pSC2</plasmid>
    </source>
</reference>
<dbReference type="NCBIfam" id="TIGR03177">
    <property type="entry name" value="pilus_cpaB"/>
    <property type="match status" value="1"/>
</dbReference>
<accession>E3EKT7</accession>
<dbReference type="Pfam" id="PF16976">
    <property type="entry name" value="RcpC"/>
    <property type="match status" value="1"/>
</dbReference>
<dbReference type="CDD" id="cd11614">
    <property type="entry name" value="SAF_CpaB_FlgA_like"/>
    <property type="match status" value="1"/>
</dbReference>
<organism evidence="2 3">
    <name type="scientific">Paenibacillus polymyxa (strain SC2)</name>
    <name type="common">Bacillus polymyxa</name>
    <dbReference type="NCBI Taxonomy" id="886882"/>
    <lineage>
        <taxon>Bacteria</taxon>
        <taxon>Bacillati</taxon>
        <taxon>Bacillota</taxon>
        <taxon>Bacilli</taxon>
        <taxon>Bacillales</taxon>
        <taxon>Paenibacillaceae</taxon>
        <taxon>Paenibacillus</taxon>
    </lineage>
</organism>
<dbReference type="InterPro" id="IPR013974">
    <property type="entry name" value="SAF"/>
</dbReference>
<evidence type="ECO:0000259" key="1">
    <source>
        <dbReference type="SMART" id="SM00858"/>
    </source>
</evidence>